<evidence type="ECO:0000256" key="1">
    <source>
        <dbReference type="ARBA" id="ARBA00008056"/>
    </source>
</evidence>
<name>A0A0D1Z550_9PEZI</name>
<dbReference type="InterPro" id="IPR044861">
    <property type="entry name" value="IPNS-like_FE2OG_OXY"/>
</dbReference>
<evidence type="ECO:0000259" key="2">
    <source>
        <dbReference type="Pfam" id="PF03171"/>
    </source>
</evidence>
<dbReference type="Proteomes" id="UP000053259">
    <property type="component" value="Unassembled WGS sequence"/>
</dbReference>
<dbReference type="VEuPathDB" id="FungiDB:PV09_01030"/>
<dbReference type="InterPro" id="IPR027443">
    <property type="entry name" value="IPNS-like_sf"/>
</dbReference>
<feature type="domain" description="Isopenicillin N synthase-like Fe(2+) 2OG dioxygenase" evidence="2">
    <location>
        <begin position="205"/>
        <end position="277"/>
    </location>
</feature>
<dbReference type="InterPro" id="IPR050231">
    <property type="entry name" value="Iron_ascorbate_oxido_reductase"/>
</dbReference>
<keyword evidence="5" id="KW-1185">Reference proteome</keyword>
<proteinExistence type="inferred from homology"/>
<dbReference type="InterPro" id="IPR026992">
    <property type="entry name" value="DIOX_N"/>
</dbReference>
<dbReference type="Pfam" id="PF14226">
    <property type="entry name" value="DIOX_N"/>
    <property type="match status" value="1"/>
</dbReference>
<dbReference type="PANTHER" id="PTHR47990">
    <property type="entry name" value="2-OXOGLUTARATE (2OG) AND FE(II)-DEPENDENT OXYGENASE SUPERFAMILY PROTEIN-RELATED"/>
    <property type="match status" value="1"/>
</dbReference>
<evidence type="ECO:0000313" key="4">
    <source>
        <dbReference type="EMBL" id="KIW08092.1"/>
    </source>
</evidence>
<dbReference type="OrthoDB" id="3853668at2759"/>
<dbReference type="RefSeq" id="XP_016217961.1">
    <property type="nucleotide sequence ID" value="XM_016353866.1"/>
</dbReference>
<dbReference type="Gene3D" id="2.60.120.330">
    <property type="entry name" value="B-lactam Antibiotic, Isopenicillin N Synthase, Chain"/>
    <property type="match status" value="2"/>
</dbReference>
<evidence type="ECO:0000259" key="3">
    <source>
        <dbReference type="Pfam" id="PF14226"/>
    </source>
</evidence>
<gene>
    <name evidence="4" type="ORF">PV09_01030</name>
</gene>
<dbReference type="Pfam" id="PF03171">
    <property type="entry name" value="2OG-FeII_Oxy"/>
    <property type="match status" value="1"/>
</dbReference>
<evidence type="ECO:0008006" key="6">
    <source>
        <dbReference type="Google" id="ProtNLM"/>
    </source>
</evidence>
<reference evidence="4 5" key="1">
    <citation type="submission" date="2015-01" db="EMBL/GenBank/DDBJ databases">
        <title>The Genome Sequence of Ochroconis gallopava CBS43764.</title>
        <authorList>
            <consortium name="The Broad Institute Genomics Platform"/>
            <person name="Cuomo C."/>
            <person name="de Hoog S."/>
            <person name="Gorbushina A."/>
            <person name="Stielow B."/>
            <person name="Teixiera M."/>
            <person name="Abouelleil A."/>
            <person name="Chapman S.B."/>
            <person name="Priest M."/>
            <person name="Young S.K."/>
            <person name="Wortman J."/>
            <person name="Nusbaum C."/>
            <person name="Birren B."/>
        </authorList>
    </citation>
    <scope>NUCLEOTIDE SEQUENCE [LARGE SCALE GENOMIC DNA]</scope>
    <source>
        <strain evidence="4 5">CBS 43764</strain>
    </source>
</reference>
<dbReference type="AlphaFoldDB" id="A0A0D1Z550"/>
<sequence length="315" mass="35010">MTFSKGSIPEIPLISLVTSTPEDVLQALSTVGFIHLDLEGTVLRQEDVDRAFEISAIIHSIPMEDRRDSMLDARSNGYRGMIDSLDERSKKPDWKESFGWGRFEAGAGESETTQVLPEALEIYKPEMASFSSKCFDTSLRVLDMLSKALNVLFHPTSFDPSTETQEKTYALVATKWGDITLLFQEQNGQPGLQIYLPTEEVKAQRGLQLIQGDVDLESGLWISAPIIPNTVLVNVGLILEFMTDGICKANVHRVIFPPSAEGELPRNRKSIAYFSTPSFDVEMSQVRPDGTIVKAQESSSVGEFFAERQRLARAS</sequence>
<dbReference type="STRING" id="253628.A0A0D1Z550"/>
<comment type="similarity">
    <text evidence="1">Belongs to the iron/ascorbate-dependent oxidoreductase family.</text>
</comment>
<accession>A0A0D1Z550</accession>
<dbReference type="GeneID" id="27309003"/>
<evidence type="ECO:0000313" key="5">
    <source>
        <dbReference type="Proteomes" id="UP000053259"/>
    </source>
</evidence>
<dbReference type="HOGENOM" id="CLU_883399_0_0_1"/>
<dbReference type="InParanoid" id="A0A0D1Z550"/>
<dbReference type="SUPFAM" id="SSF51197">
    <property type="entry name" value="Clavaminate synthase-like"/>
    <property type="match status" value="1"/>
</dbReference>
<organism evidence="4 5">
    <name type="scientific">Verruconis gallopava</name>
    <dbReference type="NCBI Taxonomy" id="253628"/>
    <lineage>
        <taxon>Eukaryota</taxon>
        <taxon>Fungi</taxon>
        <taxon>Dikarya</taxon>
        <taxon>Ascomycota</taxon>
        <taxon>Pezizomycotina</taxon>
        <taxon>Dothideomycetes</taxon>
        <taxon>Pleosporomycetidae</taxon>
        <taxon>Venturiales</taxon>
        <taxon>Sympoventuriaceae</taxon>
        <taxon>Verruconis</taxon>
    </lineage>
</organism>
<protein>
    <recommendedName>
        <fullName evidence="6">Fe2OG dioxygenase domain-containing protein</fullName>
    </recommendedName>
</protein>
<feature type="domain" description="Non-haem dioxygenase N-terminal" evidence="3">
    <location>
        <begin position="22"/>
        <end position="105"/>
    </location>
</feature>
<dbReference type="EMBL" id="KN847531">
    <property type="protein sequence ID" value="KIW08092.1"/>
    <property type="molecule type" value="Genomic_DNA"/>
</dbReference>